<keyword evidence="1" id="KW-0175">Coiled coil</keyword>
<protein>
    <submittedName>
        <fullName evidence="2">Uncharacterized protein</fullName>
    </submittedName>
</protein>
<reference evidence="2 3" key="1">
    <citation type="submission" date="2019-02" db="EMBL/GenBank/DDBJ databases">
        <title>Genome sequencing of the rare red list fungi Hericium alpestre (H. flagellum).</title>
        <authorList>
            <person name="Buettner E."/>
            <person name="Kellner H."/>
        </authorList>
    </citation>
    <scope>NUCLEOTIDE SEQUENCE [LARGE SCALE GENOMIC DNA]</scope>
    <source>
        <strain evidence="2 3">DSM 108284</strain>
    </source>
</reference>
<comment type="caution">
    <text evidence="2">The sequence shown here is derived from an EMBL/GenBank/DDBJ whole genome shotgun (WGS) entry which is preliminary data.</text>
</comment>
<proteinExistence type="predicted"/>
<evidence type="ECO:0000313" key="2">
    <source>
        <dbReference type="EMBL" id="TFY80617.1"/>
    </source>
</evidence>
<feature type="coiled-coil region" evidence="1">
    <location>
        <begin position="17"/>
        <end position="44"/>
    </location>
</feature>
<name>A0A4Z0A2S8_9AGAM</name>
<dbReference type="Proteomes" id="UP000298061">
    <property type="component" value="Unassembled WGS sequence"/>
</dbReference>
<accession>A0A4Z0A2S8</accession>
<gene>
    <name evidence="2" type="ORF">EWM64_g3389</name>
</gene>
<dbReference type="EMBL" id="SFCI01000313">
    <property type="protein sequence ID" value="TFY80617.1"/>
    <property type="molecule type" value="Genomic_DNA"/>
</dbReference>
<evidence type="ECO:0000313" key="3">
    <source>
        <dbReference type="Proteomes" id="UP000298061"/>
    </source>
</evidence>
<feature type="non-terminal residue" evidence="2">
    <location>
        <position position="1"/>
    </location>
</feature>
<dbReference type="OrthoDB" id="3070390at2759"/>
<dbReference type="STRING" id="135208.A0A4Z0A2S8"/>
<organism evidence="2 3">
    <name type="scientific">Hericium alpestre</name>
    <dbReference type="NCBI Taxonomy" id="135208"/>
    <lineage>
        <taxon>Eukaryota</taxon>
        <taxon>Fungi</taxon>
        <taxon>Dikarya</taxon>
        <taxon>Basidiomycota</taxon>
        <taxon>Agaricomycotina</taxon>
        <taxon>Agaricomycetes</taxon>
        <taxon>Russulales</taxon>
        <taxon>Hericiaceae</taxon>
        <taxon>Hericium</taxon>
    </lineage>
</organism>
<dbReference type="AlphaFoldDB" id="A0A4Z0A2S8"/>
<keyword evidence="3" id="KW-1185">Reference proteome</keyword>
<sequence>DAVKRADARSLDLAASLDRVMSENKQLAAENVTMRREVQALRNMSTWTDGGSVRNEDASSLKRKREDDEVLQRLVRLRGDDAQVKSEPGSDADILHAVSAAESHVRGLRVNLQGEVSVRRAAERRLKDVERECKEPFVVPALLQAFLQLSKLGEQEKQGAKT</sequence>
<evidence type="ECO:0000256" key="1">
    <source>
        <dbReference type="SAM" id="Coils"/>
    </source>
</evidence>